<dbReference type="Proteomes" id="UP000824782">
    <property type="component" value="Unassembled WGS sequence"/>
</dbReference>
<accession>A0AAV6Z7D7</accession>
<keyword evidence="1" id="KW-0472">Membrane</keyword>
<keyword evidence="3" id="KW-1185">Reference proteome</keyword>
<evidence type="ECO:0000313" key="2">
    <source>
        <dbReference type="EMBL" id="KAG8543245.1"/>
    </source>
</evidence>
<feature type="transmembrane region" description="Helical" evidence="1">
    <location>
        <begin position="15"/>
        <end position="40"/>
    </location>
</feature>
<gene>
    <name evidence="2" type="ORF">GDO81_025111</name>
</gene>
<reference evidence="2" key="1">
    <citation type="thesis" date="2020" institute="ProQuest LLC" country="789 East Eisenhower Parkway, Ann Arbor, MI, USA">
        <title>Comparative Genomics and Chromosome Evolution.</title>
        <authorList>
            <person name="Mudd A.B."/>
        </authorList>
    </citation>
    <scope>NUCLEOTIDE SEQUENCE</scope>
    <source>
        <strain evidence="2">237g6f4</strain>
        <tissue evidence="2">Blood</tissue>
    </source>
</reference>
<sequence>MTVMAFLSLYLLEVLFFYIGGICTPLFFLWFLICSIYTFPTSHNTLFFMCKYGHFELSYRSFLCVFCLLFVVILHIFFFFFFALLFQSW</sequence>
<keyword evidence="1" id="KW-0812">Transmembrane</keyword>
<proteinExistence type="predicted"/>
<protein>
    <submittedName>
        <fullName evidence="2">Uncharacterized protein</fullName>
    </submittedName>
</protein>
<dbReference type="AlphaFoldDB" id="A0AAV6Z7D7"/>
<evidence type="ECO:0000313" key="3">
    <source>
        <dbReference type="Proteomes" id="UP000824782"/>
    </source>
</evidence>
<organism evidence="2 3">
    <name type="scientific">Engystomops pustulosus</name>
    <name type="common">Tungara frog</name>
    <name type="synonym">Physalaemus pustulosus</name>
    <dbReference type="NCBI Taxonomy" id="76066"/>
    <lineage>
        <taxon>Eukaryota</taxon>
        <taxon>Metazoa</taxon>
        <taxon>Chordata</taxon>
        <taxon>Craniata</taxon>
        <taxon>Vertebrata</taxon>
        <taxon>Euteleostomi</taxon>
        <taxon>Amphibia</taxon>
        <taxon>Batrachia</taxon>
        <taxon>Anura</taxon>
        <taxon>Neobatrachia</taxon>
        <taxon>Hyloidea</taxon>
        <taxon>Leptodactylidae</taxon>
        <taxon>Leiuperinae</taxon>
        <taxon>Engystomops</taxon>
    </lineage>
</organism>
<keyword evidence="1" id="KW-1133">Transmembrane helix</keyword>
<name>A0AAV6Z7D7_ENGPU</name>
<evidence type="ECO:0000256" key="1">
    <source>
        <dbReference type="SAM" id="Phobius"/>
    </source>
</evidence>
<comment type="caution">
    <text evidence="2">The sequence shown here is derived from an EMBL/GenBank/DDBJ whole genome shotgun (WGS) entry which is preliminary data.</text>
</comment>
<dbReference type="EMBL" id="WNYA01003730">
    <property type="protein sequence ID" value="KAG8543245.1"/>
    <property type="molecule type" value="Genomic_DNA"/>
</dbReference>
<feature type="transmembrane region" description="Helical" evidence="1">
    <location>
        <begin position="61"/>
        <end position="86"/>
    </location>
</feature>